<feature type="region of interest" description="Disordered" evidence="1">
    <location>
        <begin position="440"/>
        <end position="467"/>
    </location>
</feature>
<proteinExistence type="predicted"/>
<dbReference type="NCBIfam" id="TIGR01538">
    <property type="entry name" value="portal_SPP1"/>
    <property type="match status" value="1"/>
</dbReference>
<name>A0ABD3ZT05_BACIU</name>
<dbReference type="AlphaFoldDB" id="A0ABD3ZT05"/>
<reference evidence="2 3" key="1">
    <citation type="submission" date="2014-11" db="EMBL/GenBank/DDBJ databases">
        <title>Draft Genome Sequences of Nine Bacillus subtilis Strains that Form Spores with High Heat-Resistance.</title>
        <authorList>
            <person name="Krawcyk A.O."/>
            <person name="Berendsen E.M."/>
            <person name="de Jong A."/>
            <person name="Holsappel S."/>
            <person name="Eijlander R.T."/>
            <person name="Wells-Bennik M."/>
            <person name="Kuipers O.P."/>
        </authorList>
    </citation>
    <scope>NUCLEOTIDE SEQUENCE [LARGE SCALE GENOMIC DNA]</scope>
    <source>
        <strain evidence="2 3">B4067</strain>
    </source>
</reference>
<dbReference type="EMBL" id="JSXS01000063">
    <property type="protein sequence ID" value="KIL31316.1"/>
    <property type="molecule type" value="Genomic_DNA"/>
</dbReference>
<dbReference type="Pfam" id="PF05133">
    <property type="entry name" value="SPP1_portal"/>
    <property type="match status" value="1"/>
</dbReference>
<dbReference type="InterPro" id="IPR021145">
    <property type="entry name" value="Portal_protein_SPP1_Gp6-like"/>
</dbReference>
<feature type="compositionally biased region" description="Acidic residues" evidence="1">
    <location>
        <begin position="455"/>
        <end position="467"/>
    </location>
</feature>
<evidence type="ECO:0008006" key="4">
    <source>
        <dbReference type="Google" id="ProtNLM"/>
    </source>
</evidence>
<sequence length="467" mass="53782">MIKFLDQIRASGITPELIAEIIEAHKNDHDRMKKLYDRYQAEVQGVPILTREAIEYEDFETGHVKRIDHKVNNKLNNSFDSDIVDTKVGYLFGHPITYEFDDKRETGTTSPGKQMIDDFNTLNNIADEDSEWGKMATICGYGARLAYIDRNGNERVKNIEPWEAVFLSDGNIHEPEYALRYYETYNGQQKAEFYDSKTIYYFSTKDSSAFTLDRKQPHMFDGCPLFGLANNKELKGDAEKVLSLIDAYDRTLSDASNEIEQYRLAYLILKGLGADEDTLQQLKKTGILELYDEKDDVSYLTKDINDAIIENHLNRLEENILRFAKSVNFSDESFGGNVTGVAMKFKLMALENKCITMERKMTAALRYQYKLIFSAWATKNKAKAEDYLKVWFGFKRNLPANVLEEAQTTSQLKGLISEETRLSLLSFVDDVQYELHKMKEEEEEYRNSMPPLTDIETDTGGDEDEPE</sequence>
<accession>A0ABD3ZT05</accession>
<dbReference type="Proteomes" id="UP000031970">
    <property type="component" value="Unassembled WGS sequence"/>
</dbReference>
<evidence type="ECO:0000256" key="1">
    <source>
        <dbReference type="SAM" id="MobiDB-lite"/>
    </source>
</evidence>
<comment type="caution">
    <text evidence="2">The sequence shown here is derived from an EMBL/GenBank/DDBJ whole genome shotgun (WGS) entry which is preliminary data.</text>
</comment>
<organism evidence="2 3">
    <name type="scientific">Bacillus subtilis subsp. subtilis</name>
    <dbReference type="NCBI Taxonomy" id="135461"/>
    <lineage>
        <taxon>Bacteria</taxon>
        <taxon>Bacillati</taxon>
        <taxon>Bacillota</taxon>
        <taxon>Bacilli</taxon>
        <taxon>Bacillales</taxon>
        <taxon>Bacillaceae</taxon>
        <taxon>Bacillus</taxon>
    </lineage>
</organism>
<gene>
    <name evidence="2" type="ORF">B4067_2909</name>
</gene>
<dbReference type="InterPro" id="IPR006428">
    <property type="entry name" value="Portal_SPP1-type"/>
</dbReference>
<dbReference type="RefSeq" id="WP_041055295.1">
    <property type="nucleotide sequence ID" value="NZ_JSXS01000063.1"/>
</dbReference>
<evidence type="ECO:0000313" key="2">
    <source>
        <dbReference type="EMBL" id="KIL31316.1"/>
    </source>
</evidence>
<protein>
    <recommendedName>
        <fullName evidence="4">Phage portal protein</fullName>
    </recommendedName>
</protein>
<evidence type="ECO:0000313" key="3">
    <source>
        <dbReference type="Proteomes" id="UP000031970"/>
    </source>
</evidence>